<feature type="region of interest" description="Disordered" evidence="1">
    <location>
        <begin position="1"/>
        <end position="64"/>
    </location>
</feature>
<dbReference type="KEGG" id="adu:107484361"/>
<dbReference type="PANTHER" id="PTHR33067:SF9">
    <property type="entry name" value="RNA-DIRECTED DNA POLYMERASE"/>
    <property type="match status" value="1"/>
</dbReference>
<organism evidence="2 3">
    <name type="scientific">Arachis duranensis</name>
    <name type="common">Wild peanut</name>
    <dbReference type="NCBI Taxonomy" id="130453"/>
    <lineage>
        <taxon>Eukaryota</taxon>
        <taxon>Viridiplantae</taxon>
        <taxon>Streptophyta</taxon>
        <taxon>Embryophyta</taxon>
        <taxon>Tracheophyta</taxon>
        <taxon>Spermatophyta</taxon>
        <taxon>Magnoliopsida</taxon>
        <taxon>eudicotyledons</taxon>
        <taxon>Gunneridae</taxon>
        <taxon>Pentapetalae</taxon>
        <taxon>rosids</taxon>
        <taxon>fabids</taxon>
        <taxon>Fabales</taxon>
        <taxon>Fabaceae</taxon>
        <taxon>Papilionoideae</taxon>
        <taxon>50 kb inversion clade</taxon>
        <taxon>dalbergioids sensu lato</taxon>
        <taxon>Dalbergieae</taxon>
        <taxon>Pterocarpus clade</taxon>
        <taxon>Arachis</taxon>
    </lineage>
</organism>
<evidence type="ECO:0000256" key="1">
    <source>
        <dbReference type="SAM" id="MobiDB-lite"/>
    </source>
</evidence>
<dbReference type="Proteomes" id="UP000515211">
    <property type="component" value="Chromosome 4"/>
</dbReference>
<gene>
    <name evidence="3" type="primary">LOC107484361</name>
</gene>
<dbReference type="Gene3D" id="2.40.70.10">
    <property type="entry name" value="Acid Proteases"/>
    <property type="match status" value="1"/>
</dbReference>
<dbReference type="PANTHER" id="PTHR33067">
    <property type="entry name" value="RNA-DIRECTED DNA POLYMERASE-RELATED"/>
    <property type="match status" value="1"/>
</dbReference>
<sequence>MITVRDEESLEAVNKPLEHSQGVPKEKQEERDQETDSTQRQELKEKEVLNPYAPKAPFPQRLKGGAKEKSYSRFLDIFASLHVNISFIEALQQMPSYIKCVKELLTKKNPLKGGQTIVMNKECSALNQKDLPTKKKDLGIFHIPCAIGETMIDRGLCNLGARNNLMPLSLMKKLQINELTPTDLILQLDDKTQKQAIGVVENVLVKVGITSSP</sequence>
<reference evidence="2" key="1">
    <citation type="journal article" date="2016" name="Nat. Genet.">
        <title>The genome sequences of Arachis duranensis and Arachis ipaensis, the diploid ancestors of cultivated peanut.</title>
        <authorList>
            <person name="Bertioli D.J."/>
            <person name="Cannon S.B."/>
            <person name="Froenicke L."/>
            <person name="Huang G."/>
            <person name="Farmer A.D."/>
            <person name="Cannon E.K."/>
            <person name="Liu X."/>
            <person name="Gao D."/>
            <person name="Clevenger J."/>
            <person name="Dash S."/>
            <person name="Ren L."/>
            <person name="Moretzsohn M.C."/>
            <person name="Shirasawa K."/>
            <person name="Huang W."/>
            <person name="Vidigal B."/>
            <person name="Abernathy B."/>
            <person name="Chu Y."/>
            <person name="Niederhuth C.E."/>
            <person name="Umale P."/>
            <person name="Araujo A.C."/>
            <person name="Kozik A."/>
            <person name="Kim K.D."/>
            <person name="Burow M.D."/>
            <person name="Varshney R.K."/>
            <person name="Wang X."/>
            <person name="Zhang X."/>
            <person name="Barkley N."/>
            <person name="Guimaraes P.M."/>
            <person name="Isobe S."/>
            <person name="Guo B."/>
            <person name="Liao B."/>
            <person name="Stalker H.T."/>
            <person name="Schmitz R.J."/>
            <person name="Scheffler B.E."/>
            <person name="Leal-Bertioli S.C."/>
            <person name="Xun X."/>
            <person name="Jackson S.A."/>
            <person name="Michelmore R."/>
            <person name="Ozias-Akins P."/>
        </authorList>
    </citation>
    <scope>NUCLEOTIDE SEQUENCE [LARGE SCALE GENOMIC DNA]</scope>
    <source>
        <strain evidence="2">cv. V14167</strain>
    </source>
</reference>
<dbReference type="GeneID" id="107484361"/>
<dbReference type="AlphaFoldDB" id="A0A6P4D2R1"/>
<name>A0A6P4D2R1_ARADU</name>
<evidence type="ECO:0000313" key="3">
    <source>
        <dbReference type="RefSeq" id="XP_015960445.1"/>
    </source>
</evidence>
<keyword evidence="2" id="KW-1185">Reference proteome</keyword>
<protein>
    <submittedName>
        <fullName evidence="3">Uncharacterized protein LOC107484361</fullName>
    </submittedName>
</protein>
<reference evidence="3" key="2">
    <citation type="submission" date="2025-08" db="UniProtKB">
        <authorList>
            <consortium name="RefSeq"/>
        </authorList>
    </citation>
    <scope>IDENTIFICATION</scope>
    <source>
        <tissue evidence="3">Whole plant</tissue>
    </source>
</reference>
<feature type="compositionally biased region" description="Basic and acidic residues" evidence="1">
    <location>
        <begin position="37"/>
        <end position="48"/>
    </location>
</feature>
<proteinExistence type="predicted"/>
<accession>A0A6P4D2R1</accession>
<evidence type="ECO:0000313" key="2">
    <source>
        <dbReference type="Proteomes" id="UP000515211"/>
    </source>
</evidence>
<dbReference type="InterPro" id="IPR021109">
    <property type="entry name" value="Peptidase_aspartic_dom_sf"/>
</dbReference>
<dbReference type="RefSeq" id="XP_015960445.1">
    <property type="nucleotide sequence ID" value="XM_016104959.1"/>
</dbReference>